<dbReference type="EMBL" id="QRBI01000152">
    <property type="protein sequence ID" value="RMB98630.1"/>
    <property type="molecule type" value="Genomic_DNA"/>
</dbReference>
<evidence type="ECO:0000313" key="2">
    <source>
        <dbReference type="Proteomes" id="UP000269221"/>
    </source>
</evidence>
<keyword evidence="2" id="KW-1185">Reference proteome</keyword>
<accession>A0A3M0JE70</accession>
<sequence>METERGELARQINKELADIHLIVEQNKMQRLEAEVQEEMSKTYGKFSHSPRCKRWKAEDGTSRSLCKCFWIMQFQSTSLTSDGINSGEVGAEKVSQEDMHVGGYHQLDRATASTKKGLSRLKENPCMRKRACTAQCMEQEAAVVAEHNLEGDAPNPWQGLKSAQLF</sequence>
<protein>
    <submittedName>
        <fullName evidence="1">Uncharacterized protein</fullName>
    </submittedName>
</protein>
<proteinExistence type="predicted"/>
<reference evidence="1 2" key="1">
    <citation type="submission" date="2018-07" db="EMBL/GenBank/DDBJ databases">
        <title>A high quality draft genome assembly of the barn swallow (H. rustica rustica).</title>
        <authorList>
            <person name="Formenti G."/>
            <person name="Chiara M."/>
            <person name="Poveda L."/>
            <person name="Francoijs K.-J."/>
            <person name="Bonisoli-Alquati A."/>
            <person name="Canova L."/>
            <person name="Gianfranceschi L."/>
            <person name="Horner D.S."/>
            <person name="Saino N."/>
        </authorList>
    </citation>
    <scope>NUCLEOTIDE SEQUENCE [LARGE SCALE GENOMIC DNA]</scope>
    <source>
        <strain evidence="1">Chelidonia</strain>
        <tissue evidence="1">Blood</tissue>
    </source>
</reference>
<dbReference type="AlphaFoldDB" id="A0A3M0JE70"/>
<evidence type="ECO:0000313" key="1">
    <source>
        <dbReference type="EMBL" id="RMB98630.1"/>
    </source>
</evidence>
<dbReference type="Proteomes" id="UP000269221">
    <property type="component" value="Unassembled WGS sequence"/>
</dbReference>
<gene>
    <name evidence="1" type="ORF">DUI87_24847</name>
</gene>
<comment type="caution">
    <text evidence="1">The sequence shown here is derived from an EMBL/GenBank/DDBJ whole genome shotgun (WGS) entry which is preliminary data.</text>
</comment>
<organism evidence="1 2">
    <name type="scientific">Hirundo rustica rustica</name>
    <dbReference type="NCBI Taxonomy" id="333673"/>
    <lineage>
        <taxon>Eukaryota</taxon>
        <taxon>Metazoa</taxon>
        <taxon>Chordata</taxon>
        <taxon>Craniata</taxon>
        <taxon>Vertebrata</taxon>
        <taxon>Euteleostomi</taxon>
        <taxon>Archelosauria</taxon>
        <taxon>Archosauria</taxon>
        <taxon>Dinosauria</taxon>
        <taxon>Saurischia</taxon>
        <taxon>Theropoda</taxon>
        <taxon>Coelurosauria</taxon>
        <taxon>Aves</taxon>
        <taxon>Neognathae</taxon>
        <taxon>Neoaves</taxon>
        <taxon>Telluraves</taxon>
        <taxon>Australaves</taxon>
        <taxon>Passeriformes</taxon>
        <taxon>Sylvioidea</taxon>
        <taxon>Hirundinidae</taxon>
        <taxon>Hirundo</taxon>
    </lineage>
</organism>
<name>A0A3M0JE70_HIRRU</name>